<comment type="caution">
    <text evidence="5">The sequence shown here is derived from an EMBL/GenBank/DDBJ whole genome shotgun (WGS) entry which is preliminary data.</text>
</comment>
<dbReference type="SUPFAM" id="SSF53067">
    <property type="entry name" value="Actin-like ATPase domain"/>
    <property type="match status" value="2"/>
</dbReference>
<evidence type="ECO:0000313" key="6">
    <source>
        <dbReference type="Proteomes" id="UP001156870"/>
    </source>
</evidence>
<proteinExistence type="inferred from homology"/>
<sequence length="232" mass="24856">MANILALDTSGESCTVALRIESNLFYRRSDEARQHTKLLLPLVDELLSEAGVSLNDLDAIAFGCGPGSFTGLRICLGVVQGLAFGCGCKVIPVSTLMAMAQGASREGVAEVGQTVVAALDARMSEIYTGIYRITDTIPKLAAGTQECVSPPAEVALDDFSGVIGVGSGWSYSELSREQAVTVKESLLPDAADIIVVAEEMWQQGLAQDVMSVEPVYLRNEVTWKKRERIRAQ</sequence>
<dbReference type="PANTHER" id="PTHR11735">
    <property type="entry name" value="TRNA N6-ADENOSINE THREONYLCARBAMOYLTRANSFERASE"/>
    <property type="match status" value="1"/>
</dbReference>
<dbReference type="GO" id="GO:0005829">
    <property type="term" value="C:cytosol"/>
    <property type="evidence" value="ECO:0007669"/>
    <property type="project" value="TreeGrafter"/>
</dbReference>
<dbReference type="CDD" id="cd24032">
    <property type="entry name" value="ASKHA_NBD_TsaB"/>
    <property type="match status" value="1"/>
</dbReference>
<reference evidence="5 6" key="1">
    <citation type="journal article" date="2014" name="Int. J. Syst. Evol. Microbiol.">
        <title>Complete genome sequence of Corynebacterium casei LMG S-19264T (=DSM 44701T), isolated from a smear-ripened cheese.</title>
        <authorList>
            <consortium name="US DOE Joint Genome Institute (JGI-PGF)"/>
            <person name="Walter F."/>
            <person name="Albersmeier A."/>
            <person name="Kalinowski J."/>
            <person name="Ruckert C."/>
        </authorList>
    </citation>
    <scope>NUCLEOTIDE SEQUENCE [LARGE SCALE GENOMIC DNA]</scope>
    <source>
        <strain evidence="5 6">NBRC 110095</strain>
    </source>
</reference>
<dbReference type="NCBIfam" id="TIGR03725">
    <property type="entry name" value="T6A_YeaZ"/>
    <property type="match status" value="1"/>
</dbReference>
<dbReference type="EMBL" id="BSPD01000056">
    <property type="protein sequence ID" value="GLS26615.1"/>
    <property type="molecule type" value="Genomic_DNA"/>
</dbReference>
<dbReference type="RefSeq" id="WP_232593118.1">
    <property type="nucleotide sequence ID" value="NZ_BSPD01000056.1"/>
</dbReference>
<dbReference type="InterPro" id="IPR043129">
    <property type="entry name" value="ATPase_NBD"/>
</dbReference>
<keyword evidence="6" id="KW-1185">Reference proteome</keyword>
<evidence type="ECO:0000313" key="5">
    <source>
        <dbReference type="EMBL" id="GLS26615.1"/>
    </source>
</evidence>
<evidence type="ECO:0000259" key="4">
    <source>
        <dbReference type="Pfam" id="PF00814"/>
    </source>
</evidence>
<name>A0AA37WMR2_9GAMM</name>
<comment type="similarity">
    <text evidence="1">Belongs to the KAE1 / TsaD family. TsaB subfamily.</text>
</comment>
<accession>A0AA37WMR2</accession>
<dbReference type="GO" id="GO:0002949">
    <property type="term" value="P:tRNA threonylcarbamoyladenosine modification"/>
    <property type="evidence" value="ECO:0007669"/>
    <property type="project" value="InterPro"/>
</dbReference>
<gene>
    <name evidence="5" type="primary">tsaB</name>
    <name evidence="5" type="ORF">GCM10007877_23310</name>
</gene>
<evidence type="ECO:0000256" key="3">
    <source>
        <dbReference type="ARBA" id="ARBA00032446"/>
    </source>
</evidence>
<dbReference type="AlphaFoldDB" id="A0AA37WMR2"/>
<dbReference type="PANTHER" id="PTHR11735:SF11">
    <property type="entry name" value="TRNA THREONYLCARBAMOYLADENOSINE BIOSYNTHESIS PROTEIN TSAB"/>
    <property type="match status" value="1"/>
</dbReference>
<organism evidence="5 6">
    <name type="scientific">Marinibactrum halimedae</name>
    <dbReference type="NCBI Taxonomy" id="1444977"/>
    <lineage>
        <taxon>Bacteria</taxon>
        <taxon>Pseudomonadati</taxon>
        <taxon>Pseudomonadota</taxon>
        <taxon>Gammaproteobacteria</taxon>
        <taxon>Cellvibrionales</taxon>
        <taxon>Cellvibrionaceae</taxon>
        <taxon>Marinibactrum</taxon>
    </lineage>
</organism>
<dbReference type="Gene3D" id="3.30.420.40">
    <property type="match status" value="2"/>
</dbReference>
<evidence type="ECO:0000256" key="1">
    <source>
        <dbReference type="ARBA" id="ARBA00010493"/>
    </source>
</evidence>
<dbReference type="Proteomes" id="UP001156870">
    <property type="component" value="Unassembled WGS sequence"/>
</dbReference>
<evidence type="ECO:0000256" key="2">
    <source>
        <dbReference type="ARBA" id="ARBA00019012"/>
    </source>
</evidence>
<dbReference type="InterPro" id="IPR000905">
    <property type="entry name" value="Gcp-like_dom"/>
</dbReference>
<protein>
    <recommendedName>
        <fullName evidence="2">tRNA threonylcarbamoyladenosine biosynthesis protein TsaB</fullName>
    </recommendedName>
    <alternativeName>
        <fullName evidence="3">t(6)A37 threonylcarbamoyladenosine biosynthesis protein TsaB</fullName>
    </alternativeName>
</protein>
<dbReference type="Pfam" id="PF00814">
    <property type="entry name" value="TsaD"/>
    <property type="match status" value="1"/>
</dbReference>
<feature type="domain" description="Gcp-like" evidence="4">
    <location>
        <begin position="32"/>
        <end position="155"/>
    </location>
</feature>
<dbReference type="InterPro" id="IPR022496">
    <property type="entry name" value="T6A_TsaB"/>
</dbReference>